<evidence type="ECO:0000313" key="2">
    <source>
        <dbReference type="EMBL" id="KAG0486044.1"/>
    </source>
</evidence>
<comment type="caution">
    <text evidence="1">The sequence shown here is derived from an EMBL/GenBank/DDBJ whole genome shotgun (WGS) entry which is preliminary data.</text>
</comment>
<name>A0A835V3N1_VANPL</name>
<sequence length="282" mass="31058">MEEDPRLKSDKSCDAAKMPTATAQLELEEAETDDFEFAFSIESDLETLPVITADELFYNGRILPVYPVFDPEVVAGSNGKSLEVAEWKLVEEAYRLKLDFEKRDLRSGSASSSSSISSEAEDLNQIRLATPAQFVSSSKLAPQSPDSWRKSSSTGSSAAASRSWKLRDLVVGRSRSEGKERIVVLPPMEEKQKKHFVCSDPKAKSEATVNQAEKMKKKKNGKGKGVAVKEMDILTAHRIYYKNRGGSGGGVAEATSNARRSFLPYRQDLLGGLFGNAKHHHI</sequence>
<evidence type="ECO:0000313" key="3">
    <source>
        <dbReference type="Proteomes" id="UP000636800"/>
    </source>
</evidence>
<dbReference type="Proteomes" id="UP000639772">
    <property type="component" value="Unassembled WGS sequence"/>
</dbReference>
<reference evidence="3 4" key="1">
    <citation type="journal article" date="2020" name="Nat. Food">
        <title>A phased Vanilla planifolia genome enables genetic improvement of flavour and production.</title>
        <authorList>
            <person name="Hasing T."/>
            <person name="Tang H."/>
            <person name="Brym M."/>
            <person name="Khazi F."/>
            <person name="Huang T."/>
            <person name="Chambers A.H."/>
        </authorList>
    </citation>
    <scope>NUCLEOTIDE SEQUENCE [LARGE SCALE GENOMIC DNA]</scope>
    <source>
        <tissue evidence="1">Leaf</tissue>
    </source>
</reference>
<dbReference type="Proteomes" id="UP000636800">
    <property type="component" value="Unassembled WGS sequence"/>
</dbReference>
<dbReference type="Pfam" id="PF07816">
    <property type="entry name" value="DUF1645"/>
    <property type="match status" value="1"/>
</dbReference>
<dbReference type="EMBL" id="JADCNL010000004">
    <property type="protein sequence ID" value="KAG0484222.1"/>
    <property type="molecule type" value="Genomic_DNA"/>
</dbReference>
<dbReference type="OrthoDB" id="1111059at2759"/>
<organism evidence="1 3">
    <name type="scientific">Vanilla planifolia</name>
    <name type="common">Vanilla</name>
    <dbReference type="NCBI Taxonomy" id="51239"/>
    <lineage>
        <taxon>Eukaryota</taxon>
        <taxon>Viridiplantae</taxon>
        <taxon>Streptophyta</taxon>
        <taxon>Embryophyta</taxon>
        <taxon>Tracheophyta</taxon>
        <taxon>Spermatophyta</taxon>
        <taxon>Magnoliopsida</taxon>
        <taxon>Liliopsida</taxon>
        <taxon>Asparagales</taxon>
        <taxon>Orchidaceae</taxon>
        <taxon>Vanilloideae</taxon>
        <taxon>Vanilleae</taxon>
        <taxon>Vanilla</taxon>
    </lineage>
</organism>
<dbReference type="PANTHER" id="PTHR33095">
    <property type="entry name" value="OS07G0619500 PROTEIN"/>
    <property type="match status" value="1"/>
</dbReference>
<evidence type="ECO:0000313" key="1">
    <source>
        <dbReference type="EMBL" id="KAG0484222.1"/>
    </source>
</evidence>
<protein>
    <submittedName>
        <fullName evidence="1">Uncharacterized protein</fullName>
    </submittedName>
</protein>
<accession>A0A835V3N1</accession>
<proteinExistence type="predicted"/>
<dbReference type="InterPro" id="IPR012442">
    <property type="entry name" value="DUF1645_plant"/>
</dbReference>
<gene>
    <name evidence="2" type="ORF">HPP92_008139</name>
    <name evidence="1" type="ORF">HPP92_008301</name>
</gene>
<dbReference type="EMBL" id="JADCNM010000004">
    <property type="protein sequence ID" value="KAG0486044.1"/>
    <property type="molecule type" value="Genomic_DNA"/>
</dbReference>
<keyword evidence="3" id="KW-1185">Reference proteome</keyword>
<evidence type="ECO:0000313" key="4">
    <source>
        <dbReference type="Proteomes" id="UP000639772"/>
    </source>
</evidence>
<dbReference type="AlphaFoldDB" id="A0A835V3N1"/>
<dbReference type="PANTHER" id="PTHR33095:SF111">
    <property type="entry name" value="OS02G0134200 PROTEIN"/>
    <property type="match status" value="1"/>
</dbReference>